<evidence type="ECO:0000313" key="4">
    <source>
        <dbReference type="Proteomes" id="UP000659344"/>
    </source>
</evidence>
<dbReference type="RefSeq" id="WP_188542674.1">
    <property type="nucleotide sequence ID" value="NZ_BMFT01000011.1"/>
</dbReference>
<accession>A0ABQ1YY77</accession>
<keyword evidence="4" id="KW-1185">Reference proteome</keyword>
<dbReference type="InterPro" id="IPR011990">
    <property type="entry name" value="TPR-like_helical_dom_sf"/>
</dbReference>
<dbReference type="SMART" id="SM00028">
    <property type="entry name" value="TPR"/>
    <property type="match status" value="7"/>
</dbReference>
<dbReference type="PANTHER" id="PTHR44943">
    <property type="entry name" value="CELLULOSE SYNTHASE OPERON PROTEIN C"/>
    <property type="match status" value="1"/>
</dbReference>
<gene>
    <name evidence="3" type="ORF">GCM10008013_50460</name>
</gene>
<dbReference type="Gene3D" id="1.25.40.10">
    <property type="entry name" value="Tetratricopeptide repeat domain"/>
    <property type="match status" value="3"/>
</dbReference>
<dbReference type="InterPro" id="IPR051685">
    <property type="entry name" value="Ycf3/AcsC/BcsC/TPR_MFPF"/>
</dbReference>
<dbReference type="PANTHER" id="PTHR44943:SF8">
    <property type="entry name" value="TPR REPEAT-CONTAINING PROTEIN MJ0263"/>
    <property type="match status" value="1"/>
</dbReference>
<dbReference type="EMBL" id="BMFT01000011">
    <property type="protein sequence ID" value="GGH40785.1"/>
    <property type="molecule type" value="Genomic_DNA"/>
</dbReference>
<organism evidence="3 4">
    <name type="scientific">Paenibacillus segetis</name>
    <dbReference type="NCBI Taxonomy" id="1325360"/>
    <lineage>
        <taxon>Bacteria</taxon>
        <taxon>Bacillati</taxon>
        <taxon>Bacillota</taxon>
        <taxon>Bacilli</taxon>
        <taxon>Bacillales</taxon>
        <taxon>Paenibacillaceae</taxon>
        <taxon>Paenibacillus</taxon>
    </lineage>
</organism>
<name>A0ABQ1YY77_9BACL</name>
<sequence>MTIISPAILTLDDAINQIKQVSDEHINIGKMSPYFFLVGAGISYPSAPLAKDIIEHCKESALRHGREIGSQQSTSSTQEEYSVWFELAYPNRQQRQNYLKKLIHNRIIPPANIKLAHILSNSTITNLVVTTNFDDFLSRSLNIFGIPHIVSDHPHTVEKINTESEYAQIVHIHGTYWFYDCCNLQSEIVQRAERSLQSNSTMSFFIDSLLYRRIPIIIGYSGWENDVFMQALKRRLESPLPYNLYWFCYSKDSFEAIPEWIKVNSDVKFVLPLESNTIDRYGNIDSRDLIEGLNVINVVEDNPKVNVLNAEVVFEHFINVFNMESPEITRDPIGFFTESLRKSFENNNSENGNNKYFLEDVIARLERVKGSKEYNTNTFIEELKELIKKSQYKEVVKKIAEDYRFSSFSLDEYRQLLSVVLNAANNITENEEGYEIVISISNKLYSTNYDLVWIKETLCRGLLGKGKNLSARELYNEAIEVFNQVIEDEKFDEYKNLKAEALLNKAYAYGSLEERNEEIKIYNLILNTYGDEAEIKIKRIVAICILSKASLYHDINENEEALGSAKYLIGRCIDETDLHIQNSVARAMLIKVLIFFEQEMYDESITELEQLLIKYSQEEDKNLKKTIAISLEVKGIMLRRLDRPNEALGVYDELAYRFKDELSLKEYAASAMIDKANYFDEIGYHEKAIELYEDIIVDYGEIDEFSEKAIISKANSFVSMGKFEEAIALYNNIIEENSKINVANLDYVANAFVRKGMAYARNNQFEHAVDTYSQLCHSVKKRKDQRSKEIWAASMLSMAASYKSLNNHVKMVSCYDEVIVRLKSNKELTIKKYVASAMFDKAVLFGKENRNEDAIKLFNQLYLRLRNEEDINLKVRAVLALLNKGSGYKLTKSFKKAYNTFELLENRFNNSEDKEIKIYTYSAIIEKVSVMLSLNQDPIEAFSNIKLIESNIKQIPDNDLLLKRYVMELNNIGYTAYGTKKDYDLASRAFLSSFNMNNVISGVNLVYMIRRGEISAEGLPTIEKLLEGGLGISNPFAIINKILIDLDCSNCEETWKNCDQLINSIDEVDSIIEWWYDVAKNNEAEGHLVVGWLCKNKKAIDPEGLSFHERFDLAKKLGIEIPNWLVSAK</sequence>
<dbReference type="Proteomes" id="UP000659344">
    <property type="component" value="Unassembled WGS sequence"/>
</dbReference>
<evidence type="ECO:0008006" key="5">
    <source>
        <dbReference type="Google" id="ProtNLM"/>
    </source>
</evidence>
<comment type="caution">
    <text evidence="3">The sequence shown here is derived from an EMBL/GenBank/DDBJ whole genome shotgun (WGS) entry which is preliminary data.</text>
</comment>
<dbReference type="SUPFAM" id="SSF48452">
    <property type="entry name" value="TPR-like"/>
    <property type="match status" value="3"/>
</dbReference>
<keyword evidence="2" id="KW-0802">TPR repeat</keyword>
<protein>
    <recommendedName>
        <fullName evidence="5">SIR2-like domain-containing protein</fullName>
    </recommendedName>
</protein>
<keyword evidence="1" id="KW-0677">Repeat</keyword>
<evidence type="ECO:0000256" key="2">
    <source>
        <dbReference type="ARBA" id="ARBA00022803"/>
    </source>
</evidence>
<dbReference type="SUPFAM" id="SSF52467">
    <property type="entry name" value="DHS-like NAD/FAD-binding domain"/>
    <property type="match status" value="1"/>
</dbReference>
<evidence type="ECO:0000313" key="3">
    <source>
        <dbReference type="EMBL" id="GGH40785.1"/>
    </source>
</evidence>
<evidence type="ECO:0000256" key="1">
    <source>
        <dbReference type="ARBA" id="ARBA00022737"/>
    </source>
</evidence>
<dbReference type="InterPro" id="IPR019734">
    <property type="entry name" value="TPR_rpt"/>
</dbReference>
<dbReference type="Pfam" id="PF13432">
    <property type="entry name" value="TPR_16"/>
    <property type="match status" value="1"/>
</dbReference>
<dbReference type="InterPro" id="IPR029035">
    <property type="entry name" value="DHS-like_NAD/FAD-binding_dom"/>
</dbReference>
<reference evidence="4" key="1">
    <citation type="journal article" date="2019" name="Int. J. Syst. Evol. Microbiol.">
        <title>The Global Catalogue of Microorganisms (GCM) 10K type strain sequencing project: providing services to taxonomists for standard genome sequencing and annotation.</title>
        <authorList>
            <consortium name="The Broad Institute Genomics Platform"/>
            <consortium name="The Broad Institute Genome Sequencing Center for Infectious Disease"/>
            <person name="Wu L."/>
            <person name="Ma J."/>
        </authorList>
    </citation>
    <scope>NUCLEOTIDE SEQUENCE [LARGE SCALE GENOMIC DNA]</scope>
    <source>
        <strain evidence="4">CGMCC 1.12769</strain>
    </source>
</reference>
<dbReference type="Pfam" id="PF13289">
    <property type="entry name" value="SIR2_2"/>
    <property type="match status" value="1"/>
</dbReference>
<proteinExistence type="predicted"/>